<dbReference type="EMBL" id="PQXM01000313">
    <property type="protein sequence ID" value="TGO74018.1"/>
    <property type="molecule type" value="Genomic_DNA"/>
</dbReference>
<sequence>MQLFTTTFFAIFTILISIVNGIKGNDKCLGGNKCTLYMKWSAGSPGLKPGTMAMPKDLILSGKDCKVIESKMTQAEAKGPIEIKSSLPETITLTGQAAVFLMPLFTYGKNKEGGQNHCGQGTDMWICDFPC</sequence>
<evidence type="ECO:0000313" key="3">
    <source>
        <dbReference type="Proteomes" id="UP000297229"/>
    </source>
</evidence>
<evidence type="ECO:0000313" key="2">
    <source>
        <dbReference type="EMBL" id="TGO74018.1"/>
    </source>
</evidence>
<dbReference type="OrthoDB" id="3543146at2759"/>
<feature type="signal peptide" evidence="1">
    <location>
        <begin position="1"/>
        <end position="21"/>
    </location>
</feature>
<proteinExistence type="predicted"/>
<organism evidence="2 3">
    <name type="scientific">Botrytis elliptica</name>
    <dbReference type="NCBI Taxonomy" id="278938"/>
    <lineage>
        <taxon>Eukaryota</taxon>
        <taxon>Fungi</taxon>
        <taxon>Dikarya</taxon>
        <taxon>Ascomycota</taxon>
        <taxon>Pezizomycotina</taxon>
        <taxon>Leotiomycetes</taxon>
        <taxon>Helotiales</taxon>
        <taxon>Sclerotiniaceae</taxon>
        <taxon>Botrytis</taxon>
    </lineage>
</organism>
<name>A0A4Z1JK96_9HELO</name>
<keyword evidence="1" id="KW-0732">Signal</keyword>
<accession>A0A4Z1JK96</accession>
<keyword evidence="3" id="KW-1185">Reference proteome</keyword>
<feature type="chain" id="PRO_5021369849" evidence="1">
    <location>
        <begin position="22"/>
        <end position="131"/>
    </location>
</feature>
<gene>
    <name evidence="2" type="ORF">BELL_0315g00120</name>
</gene>
<evidence type="ECO:0000256" key="1">
    <source>
        <dbReference type="SAM" id="SignalP"/>
    </source>
</evidence>
<dbReference type="Proteomes" id="UP000297229">
    <property type="component" value="Unassembled WGS sequence"/>
</dbReference>
<comment type="caution">
    <text evidence="2">The sequence shown here is derived from an EMBL/GenBank/DDBJ whole genome shotgun (WGS) entry which is preliminary data.</text>
</comment>
<reference evidence="2 3" key="1">
    <citation type="submission" date="2017-12" db="EMBL/GenBank/DDBJ databases">
        <title>Comparative genomics of Botrytis spp.</title>
        <authorList>
            <person name="Valero-Jimenez C.A."/>
            <person name="Tapia P."/>
            <person name="Veloso J."/>
            <person name="Silva-Moreno E."/>
            <person name="Staats M."/>
            <person name="Valdes J.H."/>
            <person name="Van Kan J.A.L."/>
        </authorList>
    </citation>
    <scope>NUCLEOTIDE SEQUENCE [LARGE SCALE GENOMIC DNA]</scope>
    <source>
        <strain evidence="2 3">Be9601</strain>
    </source>
</reference>
<dbReference type="AlphaFoldDB" id="A0A4Z1JK96"/>
<protein>
    <submittedName>
        <fullName evidence="2">Uncharacterized protein</fullName>
    </submittedName>
</protein>